<dbReference type="Proteomes" id="UP000011087">
    <property type="component" value="Unassembled WGS sequence"/>
</dbReference>
<reference evidence="3" key="3">
    <citation type="submission" date="2016-03" db="UniProtKB">
        <authorList>
            <consortium name="EnsemblProtists"/>
        </authorList>
    </citation>
    <scope>IDENTIFICATION</scope>
</reference>
<protein>
    <submittedName>
        <fullName evidence="2 3">Uncharacterized protein</fullName>
    </submittedName>
</protein>
<organism evidence="2">
    <name type="scientific">Guillardia theta (strain CCMP2712)</name>
    <name type="common">Cryptophyte</name>
    <dbReference type="NCBI Taxonomy" id="905079"/>
    <lineage>
        <taxon>Eukaryota</taxon>
        <taxon>Cryptophyceae</taxon>
        <taxon>Pyrenomonadales</taxon>
        <taxon>Geminigeraceae</taxon>
        <taxon>Guillardia</taxon>
    </lineage>
</organism>
<dbReference type="HOGENOM" id="CLU_1417614_0_0_1"/>
<dbReference type="RefSeq" id="XP_005827473.1">
    <property type="nucleotide sequence ID" value="XM_005827416.1"/>
</dbReference>
<reference evidence="4" key="2">
    <citation type="submission" date="2012-11" db="EMBL/GenBank/DDBJ databases">
        <authorList>
            <person name="Kuo A."/>
            <person name="Curtis B.A."/>
            <person name="Tanifuji G."/>
            <person name="Burki F."/>
            <person name="Gruber A."/>
            <person name="Irimia M."/>
            <person name="Maruyama S."/>
            <person name="Arias M.C."/>
            <person name="Ball S.G."/>
            <person name="Gile G.H."/>
            <person name="Hirakawa Y."/>
            <person name="Hopkins J.F."/>
            <person name="Rensing S.A."/>
            <person name="Schmutz J."/>
            <person name="Symeonidi A."/>
            <person name="Elias M."/>
            <person name="Eveleigh R.J."/>
            <person name="Herman E.K."/>
            <person name="Klute M.J."/>
            <person name="Nakayama T."/>
            <person name="Obornik M."/>
            <person name="Reyes-Prieto A."/>
            <person name="Armbrust E.V."/>
            <person name="Aves S.J."/>
            <person name="Beiko R.G."/>
            <person name="Coutinho P."/>
            <person name="Dacks J.B."/>
            <person name="Durnford D.G."/>
            <person name="Fast N.M."/>
            <person name="Green B.R."/>
            <person name="Grisdale C."/>
            <person name="Hempe F."/>
            <person name="Henrissat B."/>
            <person name="Hoppner M.P."/>
            <person name="Ishida K.-I."/>
            <person name="Kim E."/>
            <person name="Koreny L."/>
            <person name="Kroth P.G."/>
            <person name="Liu Y."/>
            <person name="Malik S.-B."/>
            <person name="Maier U.G."/>
            <person name="McRose D."/>
            <person name="Mock T."/>
            <person name="Neilson J.A."/>
            <person name="Onodera N.T."/>
            <person name="Poole A.M."/>
            <person name="Pritham E.J."/>
            <person name="Richards T.A."/>
            <person name="Rocap G."/>
            <person name="Roy S.W."/>
            <person name="Sarai C."/>
            <person name="Schaack S."/>
            <person name="Shirato S."/>
            <person name="Slamovits C.H."/>
            <person name="Spencer D.F."/>
            <person name="Suzuki S."/>
            <person name="Worden A.Z."/>
            <person name="Zauner S."/>
            <person name="Barry K."/>
            <person name="Bell C."/>
            <person name="Bharti A.K."/>
            <person name="Crow J.A."/>
            <person name="Grimwood J."/>
            <person name="Kramer R."/>
            <person name="Lindquist E."/>
            <person name="Lucas S."/>
            <person name="Salamov A."/>
            <person name="McFadden G.I."/>
            <person name="Lane C.E."/>
            <person name="Keeling P.J."/>
            <person name="Gray M.W."/>
            <person name="Grigoriev I.V."/>
            <person name="Archibald J.M."/>
        </authorList>
    </citation>
    <scope>NUCLEOTIDE SEQUENCE</scope>
    <source>
        <strain evidence="4">CCMP2712</strain>
    </source>
</reference>
<accession>L1IW53</accession>
<dbReference type="AlphaFoldDB" id="L1IW53"/>
<feature type="compositionally biased region" description="Gly residues" evidence="1">
    <location>
        <begin position="88"/>
        <end position="97"/>
    </location>
</feature>
<dbReference type="PaxDb" id="55529-EKX40493"/>
<sequence length="192" mass="19619">MGSVQDDASSNAAWAWSLTGSHMNASSTQFKPICTATGSKRARGTGTRRGYRAETAAAAMEEERVSSTNRVLNSRASPSLTSGQTSKGTGGGAAGGEGAREKLMSLIAEALDFHAGEQGGGGGWEGAAEDGEAAGPVDVQALGELLEDVLRRQEQASSKSSHAAAAAALGPSRQGKRRTEGSKGKGKKKSRR</sequence>
<feature type="region of interest" description="Disordered" evidence="1">
    <location>
        <begin position="25"/>
        <end position="101"/>
    </location>
</feature>
<name>L1IW53_GUITC</name>
<feature type="region of interest" description="Disordered" evidence="1">
    <location>
        <begin position="115"/>
        <end position="192"/>
    </location>
</feature>
<reference evidence="2 4" key="1">
    <citation type="journal article" date="2012" name="Nature">
        <title>Algal genomes reveal evolutionary mosaicism and the fate of nucleomorphs.</title>
        <authorList>
            <consortium name="DOE Joint Genome Institute"/>
            <person name="Curtis B.A."/>
            <person name="Tanifuji G."/>
            <person name="Burki F."/>
            <person name="Gruber A."/>
            <person name="Irimia M."/>
            <person name="Maruyama S."/>
            <person name="Arias M.C."/>
            <person name="Ball S.G."/>
            <person name="Gile G.H."/>
            <person name="Hirakawa Y."/>
            <person name="Hopkins J.F."/>
            <person name="Kuo A."/>
            <person name="Rensing S.A."/>
            <person name="Schmutz J."/>
            <person name="Symeonidi A."/>
            <person name="Elias M."/>
            <person name="Eveleigh R.J."/>
            <person name="Herman E.K."/>
            <person name="Klute M.J."/>
            <person name="Nakayama T."/>
            <person name="Obornik M."/>
            <person name="Reyes-Prieto A."/>
            <person name="Armbrust E.V."/>
            <person name="Aves S.J."/>
            <person name="Beiko R.G."/>
            <person name="Coutinho P."/>
            <person name="Dacks J.B."/>
            <person name="Durnford D.G."/>
            <person name="Fast N.M."/>
            <person name="Green B.R."/>
            <person name="Grisdale C.J."/>
            <person name="Hempel F."/>
            <person name="Henrissat B."/>
            <person name="Hoppner M.P."/>
            <person name="Ishida K."/>
            <person name="Kim E."/>
            <person name="Koreny L."/>
            <person name="Kroth P.G."/>
            <person name="Liu Y."/>
            <person name="Malik S.B."/>
            <person name="Maier U.G."/>
            <person name="McRose D."/>
            <person name="Mock T."/>
            <person name="Neilson J.A."/>
            <person name="Onodera N.T."/>
            <person name="Poole A.M."/>
            <person name="Pritham E.J."/>
            <person name="Richards T.A."/>
            <person name="Rocap G."/>
            <person name="Roy S.W."/>
            <person name="Sarai C."/>
            <person name="Schaack S."/>
            <person name="Shirato S."/>
            <person name="Slamovits C.H."/>
            <person name="Spencer D.F."/>
            <person name="Suzuki S."/>
            <person name="Worden A.Z."/>
            <person name="Zauner S."/>
            <person name="Barry K."/>
            <person name="Bell C."/>
            <person name="Bharti A.K."/>
            <person name="Crow J.A."/>
            <person name="Grimwood J."/>
            <person name="Kramer R."/>
            <person name="Lindquist E."/>
            <person name="Lucas S."/>
            <person name="Salamov A."/>
            <person name="McFadden G.I."/>
            <person name="Lane C.E."/>
            <person name="Keeling P.J."/>
            <person name="Gray M.W."/>
            <person name="Grigoriev I.V."/>
            <person name="Archibald J.M."/>
        </authorList>
    </citation>
    <scope>NUCLEOTIDE SEQUENCE</scope>
    <source>
        <strain evidence="2 4">CCMP2712</strain>
    </source>
</reference>
<gene>
    <name evidence="2" type="ORF">GUITHDRAFT_113525</name>
</gene>
<evidence type="ECO:0000313" key="2">
    <source>
        <dbReference type="EMBL" id="EKX40493.1"/>
    </source>
</evidence>
<dbReference type="EMBL" id="JH993031">
    <property type="protein sequence ID" value="EKX40493.1"/>
    <property type="molecule type" value="Genomic_DNA"/>
</dbReference>
<keyword evidence="4" id="KW-1185">Reference proteome</keyword>
<evidence type="ECO:0000313" key="4">
    <source>
        <dbReference type="Proteomes" id="UP000011087"/>
    </source>
</evidence>
<proteinExistence type="predicted"/>
<evidence type="ECO:0000313" key="3">
    <source>
        <dbReference type="EnsemblProtists" id="EKX40493"/>
    </source>
</evidence>
<evidence type="ECO:0000256" key="1">
    <source>
        <dbReference type="SAM" id="MobiDB-lite"/>
    </source>
</evidence>
<dbReference type="GeneID" id="19047058"/>
<dbReference type="EnsemblProtists" id="EKX40493">
    <property type="protein sequence ID" value="EKX40493"/>
    <property type="gene ID" value="GUITHDRAFT_113525"/>
</dbReference>
<dbReference type="KEGG" id="gtt:GUITHDRAFT_113525"/>
<feature type="compositionally biased region" description="Polar residues" evidence="1">
    <location>
        <begin position="66"/>
        <end position="78"/>
    </location>
</feature>
<feature type="compositionally biased region" description="Low complexity" evidence="1">
    <location>
        <begin position="156"/>
        <end position="168"/>
    </location>
</feature>